<feature type="region of interest" description="Disordered" evidence="3">
    <location>
        <begin position="676"/>
        <end position="715"/>
    </location>
</feature>
<reference evidence="4" key="1">
    <citation type="submission" date="2013-10" db="EMBL/GenBank/DDBJ databases">
        <title>Genomic analysis of the causative agents of coccidiosis in chickens.</title>
        <authorList>
            <person name="Reid A.J."/>
            <person name="Blake D."/>
            <person name="Billington K."/>
            <person name="Browne H."/>
            <person name="Dunn M."/>
            <person name="Hung S."/>
            <person name="Kawahara F."/>
            <person name="Miranda-Saavedra D."/>
            <person name="Mourier T."/>
            <person name="Nagra H."/>
            <person name="Otto T.D."/>
            <person name="Rawlings N."/>
            <person name="Sanchez A."/>
            <person name="Sanders M."/>
            <person name="Subramaniam C."/>
            <person name="Tay Y."/>
            <person name="Dear P."/>
            <person name="Doerig C."/>
            <person name="Gruber A."/>
            <person name="Parkinson J."/>
            <person name="Shirley M."/>
            <person name="Wan K.L."/>
            <person name="Berriman M."/>
            <person name="Tomley F."/>
            <person name="Pain A."/>
        </authorList>
    </citation>
    <scope>NUCLEOTIDE SEQUENCE [LARGE SCALE GENOMIC DNA]</scope>
    <source>
        <strain evidence="4">Houghton</strain>
    </source>
</reference>
<keyword evidence="1" id="KW-0433">Leucine-rich repeat</keyword>
<dbReference type="OrthoDB" id="1904536at2759"/>
<protein>
    <submittedName>
        <fullName evidence="4">Leucine rich repeat protein, putative</fullName>
    </submittedName>
</protein>
<feature type="region of interest" description="Disordered" evidence="3">
    <location>
        <begin position="73"/>
        <end position="221"/>
    </location>
</feature>
<keyword evidence="5" id="KW-1185">Reference proteome</keyword>
<gene>
    <name evidence="4" type="ORF">EBH_0000700</name>
</gene>
<keyword evidence="2" id="KW-0677">Repeat</keyword>
<reference evidence="4" key="2">
    <citation type="submission" date="2013-10" db="EMBL/GenBank/DDBJ databases">
        <authorList>
            <person name="Aslett M."/>
        </authorList>
    </citation>
    <scope>NUCLEOTIDE SEQUENCE [LARGE SCALE GENOMIC DNA]</scope>
    <source>
        <strain evidence="4">Houghton</strain>
    </source>
</reference>
<dbReference type="EMBL" id="HG712793">
    <property type="protein sequence ID" value="CDJ51423.1"/>
    <property type="molecule type" value="Genomic_DNA"/>
</dbReference>
<dbReference type="Proteomes" id="UP000030750">
    <property type="component" value="Unassembled WGS sequence"/>
</dbReference>
<evidence type="ECO:0000256" key="2">
    <source>
        <dbReference type="ARBA" id="ARBA00022737"/>
    </source>
</evidence>
<organism evidence="4 5">
    <name type="scientific">Eimeria brunetti</name>
    <dbReference type="NCBI Taxonomy" id="51314"/>
    <lineage>
        <taxon>Eukaryota</taxon>
        <taxon>Sar</taxon>
        <taxon>Alveolata</taxon>
        <taxon>Apicomplexa</taxon>
        <taxon>Conoidasida</taxon>
        <taxon>Coccidia</taxon>
        <taxon>Eucoccidiorida</taxon>
        <taxon>Eimeriorina</taxon>
        <taxon>Eimeriidae</taxon>
        <taxon>Eimeria</taxon>
    </lineage>
</organism>
<dbReference type="InterPro" id="IPR050836">
    <property type="entry name" value="SDS22/Internalin_LRR"/>
</dbReference>
<name>U6LQA3_9EIME</name>
<feature type="compositionally biased region" description="Polar residues" evidence="3">
    <location>
        <begin position="92"/>
        <end position="105"/>
    </location>
</feature>
<evidence type="ECO:0000313" key="5">
    <source>
        <dbReference type="Proteomes" id="UP000030750"/>
    </source>
</evidence>
<sequence length="925" mass="96326">MRRNVRSPQQRPGPPLCVKGVFSGALGNRLGVRISRNPQQQQQQLLLQPEWSSAARASRAIQGVVAVGCKAAQQQESSSSSSGSNAPCTSSMAESTIRSNTSTSLGPRGIIDRRVLRAPQRKGSQPARLSGLGCFSSKQHFTGFPEDPTRPSPIGGGSNSSTRAIPQHPPPSRSTRTEASQGAPGHPGNGDSSHRSVAEDSPTESGTSFPCSSPASSWRREAGRGDCAAAAAVATRSVSGITAVAAARGPQKALEGHAVELVAMRAPAAASAPQEEAWSKQFLRGAPRGTTEGLGYTSCRRRKTENVEATALPLLTDGELKHEDARQITSHLKVQTEMCNKREEASSPQLQSDTSLAPPEETFKLQHLTEVAGTNCGDKNNSASGGSSYCNDSSNSSFCVSKVTEDAGGGNGISKDTGSSNKRSSSLSLSCITYKLPVFDREPQQCTVALAQRDQLATEGAEHAESGPSAQPAQSPAAAPAEAPKPPLPVNEASQSLEAPGVTAAPDSVECPSASRAPSRLPVLLQERWCSNSSSSNNTTTTTQYWMHSSSNSSTSGSSSSDSYSSSRGNYKEINGPLNDPPGAPGKGTACPSGTEICNCVNKYNNSSTSSSNNSSSSCLDNSNSSLASQVQSRLLNCSLASNLGVAATTSDQARSLRSSAAAADRAPRAVRVLSALGAPGGGPRQETANGDGAESPVSSPSTSDNESGLRKAPAGPLTRAVGCLGAGSSAPLTPFDDISADLSWLYSVTGIRDASEANLVDTIELIMDRPLGPKTLGALGTFGCLRQLRLVQQQLTSLEFVGVCKNLQLLHLPENQIESIEDLGLVEAPVQKEAPMIALQGGIHGGFQGAAEERAAQDFPAHAPLDALQRLHTLRLNSNRLRTLRGVEGLANLRVLQVADNELTHVGAALSNNKKLEEINVAAN</sequence>
<feature type="compositionally biased region" description="Low complexity" evidence="3">
    <location>
        <begin position="531"/>
        <end position="567"/>
    </location>
</feature>
<dbReference type="VEuPathDB" id="ToxoDB:EBH_0000700"/>
<feature type="compositionally biased region" description="Polar residues" evidence="3">
    <location>
        <begin position="697"/>
        <end position="707"/>
    </location>
</feature>
<dbReference type="InterPro" id="IPR001611">
    <property type="entry name" value="Leu-rich_rpt"/>
</dbReference>
<evidence type="ECO:0000256" key="3">
    <source>
        <dbReference type="SAM" id="MobiDB-lite"/>
    </source>
</evidence>
<dbReference type="PROSITE" id="PS51450">
    <property type="entry name" value="LRR"/>
    <property type="match status" value="1"/>
</dbReference>
<dbReference type="SUPFAM" id="SSF52058">
    <property type="entry name" value="L domain-like"/>
    <property type="match status" value="1"/>
</dbReference>
<feature type="compositionally biased region" description="Polar residues" evidence="3">
    <location>
        <begin position="203"/>
        <end position="216"/>
    </location>
</feature>
<feature type="compositionally biased region" description="Low complexity" evidence="3">
    <location>
        <begin position="77"/>
        <end position="91"/>
    </location>
</feature>
<dbReference type="Gene3D" id="3.80.10.10">
    <property type="entry name" value="Ribonuclease Inhibitor"/>
    <property type="match status" value="1"/>
</dbReference>
<dbReference type="InterPro" id="IPR032675">
    <property type="entry name" value="LRR_dom_sf"/>
</dbReference>
<feature type="compositionally biased region" description="Low complexity" evidence="3">
    <location>
        <begin position="466"/>
        <end position="482"/>
    </location>
</feature>
<proteinExistence type="predicted"/>
<dbReference type="PANTHER" id="PTHR46652">
    <property type="entry name" value="LEUCINE-RICH REPEAT AND IQ DOMAIN-CONTAINING PROTEIN 1-RELATED"/>
    <property type="match status" value="1"/>
</dbReference>
<evidence type="ECO:0000256" key="1">
    <source>
        <dbReference type="ARBA" id="ARBA00022614"/>
    </source>
</evidence>
<evidence type="ECO:0000313" key="4">
    <source>
        <dbReference type="EMBL" id="CDJ51423.1"/>
    </source>
</evidence>
<dbReference type="AlphaFoldDB" id="U6LQA3"/>
<feature type="region of interest" description="Disordered" evidence="3">
    <location>
        <begin position="457"/>
        <end position="493"/>
    </location>
</feature>
<feature type="region of interest" description="Disordered" evidence="3">
    <location>
        <begin position="531"/>
        <end position="589"/>
    </location>
</feature>
<dbReference type="PANTHER" id="PTHR46652:SF3">
    <property type="entry name" value="LEUCINE-RICH REPEAT-CONTAINING PROTEIN 9"/>
    <property type="match status" value="1"/>
</dbReference>
<accession>U6LQA3</accession>